<dbReference type="InterPro" id="IPR015655">
    <property type="entry name" value="PP2C"/>
</dbReference>
<evidence type="ECO:0000256" key="1">
    <source>
        <dbReference type="SAM" id="MobiDB-lite"/>
    </source>
</evidence>
<reference evidence="3 4" key="1">
    <citation type="submission" date="2016-02" db="EMBL/GenBank/DDBJ databases">
        <title>Genome analysis of coral dinoflagellate symbionts highlights evolutionary adaptations to a symbiotic lifestyle.</title>
        <authorList>
            <person name="Aranda M."/>
            <person name="Li Y."/>
            <person name="Liew Y.J."/>
            <person name="Baumgarten S."/>
            <person name="Simakov O."/>
            <person name="Wilson M."/>
            <person name="Piel J."/>
            <person name="Ashoor H."/>
            <person name="Bougouffa S."/>
            <person name="Bajic V.B."/>
            <person name="Ryu T."/>
            <person name="Ravasi T."/>
            <person name="Bayer T."/>
            <person name="Micklem G."/>
            <person name="Kim H."/>
            <person name="Bhak J."/>
            <person name="Lajeunesse T.C."/>
            <person name="Voolstra C.R."/>
        </authorList>
    </citation>
    <scope>NUCLEOTIDE SEQUENCE [LARGE SCALE GENOMIC DNA]</scope>
    <source>
        <strain evidence="3 4">CCMP2467</strain>
    </source>
</reference>
<dbReference type="GO" id="GO:0004722">
    <property type="term" value="F:protein serine/threonine phosphatase activity"/>
    <property type="evidence" value="ECO:0007669"/>
    <property type="project" value="InterPro"/>
</dbReference>
<dbReference type="InterPro" id="IPR001932">
    <property type="entry name" value="PPM-type_phosphatase-like_dom"/>
</dbReference>
<evidence type="ECO:0000259" key="2">
    <source>
        <dbReference type="PROSITE" id="PS51746"/>
    </source>
</evidence>
<protein>
    <recommendedName>
        <fullName evidence="2">PPM-type phosphatase domain-containing protein</fullName>
    </recommendedName>
</protein>
<feature type="compositionally biased region" description="Low complexity" evidence="1">
    <location>
        <begin position="904"/>
        <end position="919"/>
    </location>
</feature>
<dbReference type="SMART" id="SM00332">
    <property type="entry name" value="PP2Cc"/>
    <property type="match status" value="1"/>
</dbReference>
<dbReference type="InterPro" id="IPR036457">
    <property type="entry name" value="PPM-type-like_dom_sf"/>
</dbReference>
<comment type="caution">
    <text evidence="3">The sequence shown here is derived from an EMBL/GenBank/DDBJ whole genome shotgun (WGS) entry which is preliminary data.</text>
</comment>
<dbReference type="SUPFAM" id="SSF81606">
    <property type="entry name" value="PP2C-like"/>
    <property type="match status" value="1"/>
</dbReference>
<feature type="region of interest" description="Disordered" evidence="1">
    <location>
        <begin position="904"/>
        <end position="923"/>
    </location>
</feature>
<dbReference type="EMBL" id="LSRX01000094">
    <property type="protein sequence ID" value="OLQ09564.1"/>
    <property type="molecule type" value="Genomic_DNA"/>
</dbReference>
<feature type="domain" description="PPM-type phosphatase" evidence="2">
    <location>
        <begin position="85"/>
        <end position="466"/>
    </location>
</feature>
<dbReference type="AlphaFoldDB" id="A0A1Q9EQ52"/>
<dbReference type="PANTHER" id="PTHR47992">
    <property type="entry name" value="PROTEIN PHOSPHATASE"/>
    <property type="match status" value="1"/>
</dbReference>
<dbReference type="OrthoDB" id="445068at2759"/>
<organism evidence="3 4">
    <name type="scientific">Symbiodinium microadriaticum</name>
    <name type="common">Dinoflagellate</name>
    <name type="synonym">Zooxanthella microadriatica</name>
    <dbReference type="NCBI Taxonomy" id="2951"/>
    <lineage>
        <taxon>Eukaryota</taxon>
        <taxon>Sar</taxon>
        <taxon>Alveolata</taxon>
        <taxon>Dinophyceae</taxon>
        <taxon>Suessiales</taxon>
        <taxon>Symbiodiniaceae</taxon>
        <taxon>Symbiodinium</taxon>
    </lineage>
</organism>
<evidence type="ECO:0000313" key="3">
    <source>
        <dbReference type="EMBL" id="OLQ09564.1"/>
    </source>
</evidence>
<keyword evidence="4" id="KW-1185">Reference proteome</keyword>
<accession>A0A1Q9EQ52</accession>
<dbReference type="PROSITE" id="PS51746">
    <property type="entry name" value="PPM_2"/>
    <property type="match status" value="1"/>
</dbReference>
<dbReference type="Pfam" id="PF00481">
    <property type="entry name" value="PP2C"/>
    <property type="match status" value="1"/>
</dbReference>
<dbReference type="Gene3D" id="3.60.40.10">
    <property type="entry name" value="PPM-type phosphatase domain"/>
    <property type="match status" value="1"/>
</dbReference>
<proteinExistence type="predicted"/>
<sequence>MLTFRPLGFGSQPPACMNSRHLGMQKVRPKTTKSSDAPWLLEHRPVCVEAGYSEGQDSRKVAASTQSSAKTMPIEVHSYNGATFRSAVAETQGRRASYEDAYAITSEGQTAFFWVFDGHRGDCASRFVATLFSSKEFSPTKNKLPSDKRIQRAFTTVDDRLRSFLCEGHSHNPGCNAGCTAVGAMVARNRDGTYAAKLVNCGDSRCVVIHAPEEDEMSAATIQVKLPKSLETFRLAAETNWSKDSSWLPEWPAVGATLTLLDETFDGSTQFQISSEFFSDTANDFFGILNADGITGLFSGGPGDVSSALPGTEPFMVSSSFQISGFDNAYLVAQDLDGDGGPKEVTVTWENLDISGCAPDSLRFAGKFATDDALNGEFDFDAADFVRILASLDAGSDTLVLEWSINGSGASFNKQPRLTDDTNTSLTSTAQEVQRSIPGSGTSMTLKLVISLDSEDEDIAVSNLVVTCVDATLTLLDETFDGSTQFQISSEFFSDTANDFFGILNADGITGLFSGGPGDVSSALPGTEPFMVSSSFQISGFDNAYLVAQDLDGDGGPKEVTVTWENLDISGCAPDSLRFAGKFATDDALNGEFDFDAADFVRILASLDAGSDTLVLEWSINGSGASFNKQPRLTDDTNTSLTSTAQEVQRSIPGSGTSMTLKLVISLDSEDEDIAVSNLVVTCVDATLTLLDETFDGSTQFQISSEFFSDTANDFFGILNADGITGLFSGGPGDVSSALPGTEPFMVSSSFQISGFDNAYLVAQDLDGDGGPKEVTVTWENLDISGCAPDSLRFAGKFATDDALNGEFDFDAADFVRILASLDAGSDTLVLEWSINGSGASFNKQPRLTDDTNTSLTSTAQEVQRSIPGSGTSMTLKLVISLDSEDEDIAVSNLVVTCDAASTSTTSSTTASPTTTTPATEPPPCAPKKRCEFWCHYLVFRGPRGKAKLWSMIPDCQLCRLSSNKYQQRTYAARQRSRARRSYERGLLQASEVQSPGNAWHEVDTDSVHFFQVTRGHHEL</sequence>
<name>A0A1Q9EQ52_SYMMI</name>
<gene>
    <name evidence="3" type="ORF">AK812_SmicGene6820</name>
</gene>
<evidence type="ECO:0000313" key="4">
    <source>
        <dbReference type="Proteomes" id="UP000186817"/>
    </source>
</evidence>
<dbReference type="Proteomes" id="UP000186817">
    <property type="component" value="Unassembled WGS sequence"/>
</dbReference>